<feature type="domain" description="NERD" evidence="1">
    <location>
        <begin position="50"/>
        <end position="168"/>
    </location>
</feature>
<feature type="domain" description="HRDC" evidence="2">
    <location>
        <begin position="278"/>
        <end position="352"/>
    </location>
</feature>
<dbReference type="GO" id="GO:0000166">
    <property type="term" value="F:nucleotide binding"/>
    <property type="evidence" value="ECO:0007669"/>
    <property type="project" value="InterPro"/>
</dbReference>
<gene>
    <name evidence="3" type="ORF">SDC9_50382</name>
</gene>
<sequence length="352" mass="41469">MGLFDRLREPVFLKESSKAIEQIEKLKELEPKLNSEGKEKIKKEIKCIEYGIIGEKNIEFELRNSHMPMYIIHDLYIESDDLSSQIDYLVITKKICFVIECKNLFGNIEINNQGDFIRNIDFGSKKIKEGIYSPITQNERHLKLMKKIAIENKSNVIMKFITDKLFESSYKTVVVLANPKTLLNSRFAKKEIKDKVIRADQLVSYIKDNYNKSKELEMSEKSLFSWAESFLKIHKEKDISYLEKYNKYLVEDGKTDYIKSNINIVKETYNKYISNKVNIEDTEIYKELKSFRLNKSRQENIKPYFIYNNEQLNDLISKMPLSNEELKKVSGFGDVKISKYGEDIINIIKKYL</sequence>
<comment type="caution">
    <text evidence="3">The sequence shown here is derived from an EMBL/GenBank/DDBJ whole genome shotgun (WGS) entry which is preliminary data.</text>
</comment>
<dbReference type="GO" id="GO:0003676">
    <property type="term" value="F:nucleic acid binding"/>
    <property type="evidence" value="ECO:0007669"/>
    <property type="project" value="InterPro"/>
</dbReference>
<dbReference type="Pfam" id="PF08378">
    <property type="entry name" value="NERD"/>
    <property type="match status" value="1"/>
</dbReference>
<dbReference type="PROSITE" id="PS50967">
    <property type="entry name" value="HRDC"/>
    <property type="match status" value="1"/>
</dbReference>
<dbReference type="InterPro" id="IPR010997">
    <property type="entry name" value="HRDC-like_sf"/>
</dbReference>
<dbReference type="PROSITE" id="PS50965">
    <property type="entry name" value="NERD"/>
    <property type="match status" value="1"/>
</dbReference>
<protein>
    <submittedName>
        <fullName evidence="3">Uncharacterized protein</fullName>
    </submittedName>
</protein>
<evidence type="ECO:0000259" key="2">
    <source>
        <dbReference type="PROSITE" id="PS50967"/>
    </source>
</evidence>
<evidence type="ECO:0000313" key="3">
    <source>
        <dbReference type="EMBL" id="MPM04112.1"/>
    </source>
</evidence>
<dbReference type="Gene3D" id="1.10.150.80">
    <property type="entry name" value="HRDC domain"/>
    <property type="match status" value="1"/>
</dbReference>
<name>A0A644WJY4_9ZZZZ</name>
<dbReference type="InterPro" id="IPR011528">
    <property type="entry name" value="NERD"/>
</dbReference>
<organism evidence="3">
    <name type="scientific">bioreactor metagenome</name>
    <dbReference type="NCBI Taxonomy" id="1076179"/>
    <lineage>
        <taxon>unclassified sequences</taxon>
        <taxon>metagenomes</taxon>
        <taxon>ecological metagenomes</taxon>
    </lineage>
</organism>
<dbReference type="Pfam" id="PF00570">
    <property type="entry name" value="HRDC"/>
    <property type="match status" value="1"/>
</dbReference>
<dbReference type="AlphaFoldDB" id="A0A644WJY4"/>
<dbReference type="SUPFAM" id="SSF47819">
    <property type="entry name" value="HRDC-like"/>
    <property type="match status" value="1"/>
</dbReference>
<dbReference type="EMBL" id="VSSQ01001010">
    <property type="protein sequence ID" value="MPM04112.1"/>
    <property type="molecule type" value="Genomic_DNA"/>
</dbReference>
<dbReference type="InterPro" id="IPR002121">
    <property type="entry name" value="HRDC_dom"/>
</dbReference>
<dbReference type="InterPro" id="IPR044876">
    <property type="entry name" value="HRDC_dom_sf"/>
</dbReference>
<reference evidence="3" key="1">
    <citation type="submission" date="2019-08" db="EMBL/GenBank/DDBJ databases">
        <authorList>
            <person name="Kucharzyk K."/>
            <person name="Murdoch R.W."/>
            <person name="Higgins S."/>
            <person name="Loffler F."/>
        </authorList>
    </citation>
    <scope>NUCLEOTIDE SEQUENCE</scope>
</reference>
<dbReference type="SMART" id="SM00341">
    <property type="entry name" value="HRDC"/>
    <property type="match status" value="1"/>
</dbReference>
<proteinExistence type="predicted"/>
<accession>A0A644WJY4</accession>
<evidence type="ECO:0000259" key="1">
    <source>
        <dbReference type="PROSITE" id="PS50965"/>
    </source>
</evidence>